<reference evidence="1 2" key="1">
    <citation type="journal article" date="2016" name="Nat. Commun.">
        <title>Thousands of microbial genomes shed light on interconnected biogeochemical processes in an aquifer system.</title>
        <authorList>
            <person name="Anantharaman K."/>
            <person name="Brown C.T."/>
            <person name="Hug L.A."/>
            <person name="Sharon I."/>
            <person name="Castelle C.J."/>
            <person name="Probst A.J."/>
            <person name="Thomas B.C."/>
            <person name="Singh A."/>
            <person name="Wilkins M.J."/>
            <person name="Karaoz U."/>
            <person name="Brodie E.L."/>
            <person name="Williams K.H."/>
            <person name="Hubbard S.S."/>
            <person name="Banfield J.F."/>
        </authorList>
    </citation>
    <scope>NUCLEOTIDE SEQUENCE [LARGE SCALE GENOMIC DNA]</scope>
</reference>
<comment type="caution">
    <text evidence="1">The sequence shown here is derived from an EMBL/GenBank/DDBJ whole genome shotgun (WGS) entry which is preliminary data.</text>
</comment>
<dbReference type="NCBIfam" id="TIGR00741">
    <property type="entry name" value="yfiA"/>
    <property type="match status" value="1"/>
</dbReference>
<sequence length="123" mass="13967">MNINIKITGLDISTAVSEYVNKRLEKISKLLNDDSAIQCDIELARTSEHHHKGDVFRAEIHIVGSGKNVYASSEREDLYSAIDDTRDEILRVLKANKSKRISLIRKSGAKVKDMIKGLWSWKK</sequence>
<dbReference type="EMBL" id="MHRW01000012">
    <property type="protein sequence ID" value="OHA30686.1"/>
    <property type="molecule type" value="Genomic_DNA"/>
</dbReference>
<name>A0A1G2N3C8_9BACT</name>
<dbReference type="Pfam" id="PF02482">
    <property type="entry name" value="Ribosomal_S30AE"/>
    <property type="match status" value="1"/>
</dbReference>
<gene>
    <name evidence="1" type="ORF">A3B11_01035</name>
</gene>
<dbReference type="AlphaFoldDB" id="A0A1G2N3C8"/>
<dbReference type="SUPFAM" id="SSF69754">
    <property type="entry name" value="Ribosome binding protein Y (YfiA homologue)"/>
    <property type="match status" value="1"/>
</dbReference>
<dbReference type="InterPro" id="IPR036567">
    <property type="entry name" value="RHF-like"/>
</dbReference>
<dbReference type="Gene3D" id="3.30.160.100">
    <property type="entry name" value="Ribosome hibernation promotion factor-like"/>
    <property type="match status" value="1"/>
</dbReference>
<accession>A0A1G2N3C8</accession>
<dbReference type="InterPro" id="IPR003489">
    <property type="entry name" value="RHF/RaiA"/>
</dbReference>
<proteinExistence type="predicted"/>
<dbReference type="CDD" id="cd00552">
    <property type="entry name" value="RaiA"/>
    <property type="match status" value="1"/>
</dbReference>
<organism evidence="1 2">
    <name type="scientific">Candidatus Taylorbacteria bacterium RIFCSPLOWO2_01_FULL_44_26</name>
    <dbReference type="NCBI Taxonomy" id="1802318"/>
    <lineage>
        <taxon>Bacteria</taxon>
        <taxon>Candidatus Tayloriibacteriota</taxon>
    </lineage>
</organism>
<evidence type="ECO:0000313" key="1">
    <source>
        <dbReference type="EMBL" id="OHA30686.1"/>
    </source>
</evidence>
<protein>
    <submittedName>
        <fullName evidence="1">Ribosomal subunit interface protein</fullName>
    </submittedName>
</protein>
<evidence type="ECO:0000313" key="2">
    <source>
        <dbReference type="Proteomes" id="UP000176365"/>
    </source>
</evidence>
<dbReference type="Proteomes" id="UP000176365">
    <property type="component" value="Unassembled WGS sequence"/>
</dbReference>